<evidence type="ECO:0000313" key="3">
    <source>
        <dbReference type="Proteomes" id="UP000067203"/>
    </source>
</evidence>
<dbReference type="AlphaFoldDB" id="A0AAC8WB90"/>
<evidence type="ECO:0000259" key="1">
    <source>
        <dbReference type="Pfam" id="PF14355"/>
    </source>
</evidence>
<name>A0AAC8WB90_9LACO</name>
<reference evidence="3" key="1">
    <citation type="submission" date="2015-10" db="EMBL/GenBank/DDBJ databases">
        <title>Bioinformatic analysis of the first complete genome sequence of Lactobacillus kunkeei strain MP2, an Apis mellifera gut isolate.</title>
        <authorList>
            <person name="Asenjo F."/>
            <person name="Olmos A."/>
            <person name="Henriquez-Piskulich P."/>
            <person name="Aldea P."/>
            <person name="Ugalde J.A."/>
            <person name="Trombert A.N."/>
        </authorList>
    </citation>
    <scope>NUCLEOTIDE SEQUENCE [LARGE SCALE GENOMIC DNA]</scope>
    <source>
        <strain evidence="3">MP2</strain>
    </source>
</reference>
<evidence type="ECO:0000313" key="2">
    <source>
        <dbReference type="EMBL" id="ALJ31106.1"/>
    </source>
</evidence>
<dbReference type="Pfam" id="PF14355">
    <property type="entry name" value="Abi_C"/>
    <property type="match status" value="1"/>
</dbReference>
<dbReference type="RefSeq" id="WP_034530889.1">
    <property type="nucleotide sequence ID" value="NZ_CP012920.1"/>
</dbReference>
<gene>
    <name evidence="2" type="ORF">APS55_02180</name>
</gene>
<sequence length="214" mass="24900">MNRLFNYLHYTGHTLDFLNDYILNSNVEQSIIDEFINKINSHLRYSDLEIIREGDIITSNKESDFSLISSDIEIDDDLRTLIDKAKEALKYKDYASVMTKSKSIVESEFKNILERKNFDYENNCKNMHELREVVNENLSIAKNGNLNRHVNNLITGINKSFDSLISLRNKYGDSHGGNEYSKTKKAEATFTLNVAISLSEYYENIYERQQKKLS</sequence>
<dbReference type="InterPro" id="IPR026001">
    <property type="entry name" value="Abi-like_C"/>
</dbReference>
<proteinExistence type="predicted"/>
<dbReference type="EMBL" id="CP012920">
    <property type="protein sequence ID" value="ALJ31106.1"/>
    <property type="molecule type" value="Genomic_DNA"/>
</dbReference>
<organism evidence="2 3">
    <name type="scientific">Apilactobacillus kunkeei</name>
    <dbReference type="NCBI Taxonomy" id="148814"/>
    <lineage>
        <taxon>Bacteria</taxon>
        <taxon>Bacillati</taxon>
        <taxon>Bacillota</taxon>
        <taxon>Bacilli</taxon>
        <taxon>Lactobacillales</taxon>
        <taxon>Lactobacillaceae</taxon>
        <taxon>Apilactobacillus</taxon>
    </lineage>
</organism>
<reference evidence="2 3" key="2">
    <citation type="journal article" date="2016" name="PeerJ">
        <title>Genome sequencing and analysis of the first complete genome of Lactobacillus kunkeei strain MP2, an Apis mellifera gut isolate.</title>
        <authorList>
            <person name="Asenjo F."/>
            <person name="Olmos A."/>
            <person name="Henriquez-Piskulich P."/>
            <person name="Polanco V."/>
            <person name="Aldea P."/>
            <person name="Ugalde J.A."/>
            <person name="Trombert A.N."/>
        </authorList>
    </citation>
    <scope>NUCLEOTIDE SEQUENCE [LARGE SCALE GENOMIC DNA]</scope>
    <source>
        <strain evidence="2 3">MP2</strain>
    </source>
</reference>
<dbReference type="Proteomes" id="UP000067203">
    <property type="component" value="Chromosome"/>
</dbReference>
<feature type="domain" description="Abortive infection protein-like C-terminal" evidence="1">
    <location>
        <begin position="140"/>
        <end position="201"/>
    </location>
</feature>
<protein>
    <recommendedName>
        <fullName evidence="1">Abortive infection protein-like C-terminal domain-containing protein</fullName>
    </recommendedName>
</protein>
<dbReference type="KEGG" id="lku:APS55_02180"/>
<accession>A0AAC8WB90</accession>